<keyword evidence="5 9" id="KW-0067">ATP-binding</keyword>
<keyword evidence="8 9" id="KW-0804">Transcription</keyword>
<evidence type="ECO:0000256" key="2">
    <source>
        <dbReference type="ARBA" id="ARBA00022741"/>
    </source>
</evidence>
<comment type="caution">
    <text evidence="13">The sequence shown here is derived from an EMBL/GenBank/DDBJ whole genome shotgun (WGS) entry which is preliminary data.</text>
</comment>
<evidence type="ECO:0000313" key="14">
    <source>
        <dbReference type="Proteomes" id="UP000214588"/>
    </source>
</evidence>
<keyword evidence="2 9" id="KW-0547">Nucleotide-binding</keyword>
<evidence type="ECO:0000256" key="8">
    <source>
        <dbReference type="ARBA" id="ARBA00023163"/>
    </source>
</evidence>
<evidence type="ECO:0000256" key="1">
    <source>
        <dbReference type="ARBA" id="ARBA00022472"/>
    </source>
</evidence>
<dbReference type="GO" id="GO:0008186">
    <property type="term" value="F:ATP-dependent activity, acting on RNA"/>
    <property type="evidence" value="ECO:0007669"/>
    <property type="project" value="UniProtKB-UniRule"/>
</dbReference>
<dbReference type="GO" id="GO:0005524">
    <property type="term" value="F:ATP binding"/>
    <property type="evidence" value="ECO:0007669"/>
    <property type="project" value="UniProtKB-UniRule"/>
</dbReference>
<evidence type="ECO:0000256" key="4">
    <source>
        <dbReference type="ARBA" id="ARBA00022806"/>
    </source>
</evidence>
<keyword evidence="4 9" id="KW-0347">Helicase</keyword>
<dbReference type="OrthoDB" id="9805197at2"/>
<keyword evidence="7 9" id="KW-0805">Transcription regulation</keyword>
<dbReference type="GO" id="GO:0016787">
    <property type="term" value="F:hydrolase activity"/>
    <property type="evidence" value="ECO:0007669"/>
    <property type="project" value="UniProtKB-KW"/>
</dbReference>
<protein>
    <recommendedName>
        <fullName evidence="9 10">Transcription termination factor Rho</fullName>
        <ecNumber evidence="9 10">3.6.4.-</ecNumber>
    </recommendedName>
    <alternativeName>
        <fullName evidence="9">ATP-dependent helicase Rho</fullName>
    </alternativeName>
</protein>
<dbReference type="SMART" id="SM00357">
    <property type="entry name" value="CSP"/>
    <property type="match status" value="1"/>
</dbReference>
<dbReference type="InterPro" id="IPR036269">
    <property type="entry name" value="Rho_N_sf"/>
</dbReference>
<keyword evidence="6 9" id="KW-0694">RNA-binding</keyword>
<comment type="subunit">
    <text evidence="9">Homohexamer. The homohexamer assembles into an open ring structure.</text>
</comment>
<dbReference type="EMBL" id="NIQC01000003">
    <property type="protein sequence ID" value="OWZ84577.1"/>
    <property type="molecule type" value="Genomic_DNA"/>
</dbReference>
<dbReference type="SUPFAM" id="SSF52540">
    <property type="entry name" value="P-loop containing nucleoside triphosphate hydrolases"/>
    <property type="match status" value="1"/>
</dbReference>
<evidence type="ECO:0000256" key="7">
    <source>
        <dbReference type="ARBA" id="ARBA00023015"/>
    </source>
</evidence>
<dbReference type="InterPro" id="IPR000194">
    <property type="entry name" value="ATPase_F1/V1/A1_a/bsu_nucl-bd"/>
</dbReference>
<dbReference type="Pfam" id="PF07497">
    <property type="entry name" value="Rho_RNA_bind"/>
    <property type="match status" value="1"/>
</dbReference>
<sequence length="415" mass="47170">MDIKELEKKTVSELHGIAKERGIKNYTKYKKQDLIFKIIERSTEEDGYRFAEGVLEIMPDGYGFLRPDGYTQGSNDIYISASQIKRFGLKTGDLVSGKVRPPKDNERYMALLHVEAVNSRYPEEAKKRKDFSKLTPIHPDEPFYLEMKSDMLAPRMIDLFSPIGKGQRGMIVSPPKAGKTVLLKQMANCISENTPETEIIILLIDERPEEVTDIERSVNAQVVSSTFDNHPENHVKLSELVLQRAQRMVEYKKDVVILLDSMTRLARAYNLVIPPSGRTLSGGIDPSALHKPKKFFGAARNIEEGGSLTILATALVDTGSRMDDVIYEEFKGTGNMELHLSRKLANRRIFPAIDISKSGTRREELLQSKNQLELIWTLRRAMMDATSEEFLENVSQKIRKTTSNEEFLSNLHNYN</sequence>
<keyword evidence="3 9" id="KW-0378">Hydrolase</keyword>
<dbReference type="RefSeq" id="WP_089022647.1">
    <property type="nucleotide sequence ID" value="NZ_NIQC01000003.1"/>
</dbReference>
<dbReference type="GO" id="GO:0006353">
    <property type="term" value="P:DNA-templated transcription termination"/>
    <property type="evidence" value="ECO:0007669"/>
    <property type="project" value="UniProtKB-UniRule"/>
</dbReference>
<dbReference type="NCBIfam" id="NF006886">
    <property type="entry name" value="PRK09376.1"/>
    <property type="match status" value="1"/>
</dbReference>
<proteinExistence type="inferred from homology"/>
<comment type="caution">
    <text evidence="9">Lacks conserved residue(s) required for the propagation of feature annotation.</text>
</comment>
<dbReference type="CDD" id="cd01128">
    <property type="entry name" value="rho_factor_C"/>
    <property type="match status" value="1"/>
</dbReference>
<dbReference type="PANTHER" id="PTHR46425">
    <property type="entry name" value="TRANSCRIPTION TERMINATION FACTOR RHO"/>
    <property type="match status" value="1"/>
</dbReference>
<evidence type="ECO:0000256" key="3">
    <source>
        <dbReference type="ARBA" id="ARBA00022801"/>
    </source>
</evidence>
<keyword evidence="1 9" id="KW-0806">Transcription termination</keyword>
<accession>A0A226C2D9</accession>
<feature type="binding site" evidence="9">
    <location>
        <begin position="176"/>
        <end position="181"/>
    </location>
    <ligand>
        <name>ATP</name>
        <dbReference type="ChEBI" id="CHEBI:30616"/>
    </ligand>
</feature>
<dbReference type="InterPro" id="IPR012340">
    <property type="entry name" value="NA-bd_OB-fold"/>
</dbReference>
<dbReference type="Proteomes" id="UP000214588">
    <property type="component" value="Unassembled WGS sequence"/>
</dbReference>
<dbReference type="PROSITE" id="PS51856">
    <property type="entry name" value="RHO_RNA_BD"/>
    <property type="match status" value="1"/>
</dbReference>
<evidence type="ECO:0000256" key="9">
    <source>
        <dbReference type="HAMAP-Rule" id="MF_01884"/>
    </source>
</evidence>
<evidence type="ECO:0000256" key="11">
    <source>
        <dbReference type="PROSITE-ProRule" id="PRU01203"/>
    </source>
</evidence>
<dbReference type="GO" id="GO:0004386">
    <property type="term" value="F:helicase activity"/>
    <property type="evidence" value="ECO:0007669"/>
    <property type="project" value="UniProtKB-UniRule"/>
</dbReference>
<dbReference type="InterPro" id="IPR027417">
    <property type="entry name" value="P-loop_NTPase"/>
</dbReference>
<evidence type="ECO:0000313" key="13">
    <source>
        <dbReference type="EMBL" id="OWZ84577.1"/>
    </source>
</evidence>
<dbReference type="InterPro" id="IPR011113">
    <property type="entry name" value="Rho_RNA-bd"/>
</dbReference>
<organism evidence="13 14">
    <name type="scientific">Natranaerobius trueperi</name>
    <dbReference type="NCBI Taxonomy" id="759412"/>
    <lineage>
        <taxon>Bacteria</taxon>
        <taxon>Bacillati</taxon>
        <taxon>Bacillota</taxon>
        <taxon>Clostridia</taxon>
        <taxon>Natranaerobiales</taxon>
        <taxon>Natranaerobiaceae</taxon>
        <taxon>Natranaerobius</taxon>
    </lineage>
</organism>
<gene>
    <name evidence="9" type="primary">rho</name>
    <name evidence="13" type="ORF">CDO51_02110</name>
</gene>
<dbReference type="SUPFAM" id="SSF50249">
    <property type="entry name" value="Nucleic acid-binding proteins"/>
    <property type="match status" value="1"/>
</dbReference>
<dbReference type="SMART" id="SM00959">
    <property type="entry name" value="Rho_N"/>
    <property type="match status" value="1"/>
</dbReference>
<evidence type="ECO:0000256" key="6">
    <source>
        <dbReference type="ARBA" id="ARBA00022884"/>
    </source>
</evidence>
<dbReference type="CDD" id="cd04459">
    <property type="entry name" value="Rho_CSD"/>
    <property type="match status" value="1"/>
</dbReference>
<comment type="function">
    <text evidence="9">Facilitates transcription termination by a mechanism that involves Rho binding to the nascent RNA, activation of Rho's RNA-dependent ATPase activity, and release of the mRNA from the DNA template.</text>
</comment>
<evidence type="ECO:0000256" key="5">
    <source>
        <dbReference type="ARBA" id="ARBA00022840"/>
    </source>
</evidence>
<dbReference type="AlphaFoldDB" id="A0A226C2D9"/>
<comment type="similarity">
    <text evidence="9 11">Belongs to the Rho family.</text>
</comment>
<dbReference type="Gene3D" id="3.40.50.300">
    <property type="entry name" value="P-loop containing nucleotide triphosphate hydrolases"/>
    <property type="match status" value="1"/>
</dbReference>
<dbReference type="SUPFAM" id="SSF68912">
    <property type="entry name" value="Rho N-terminal domain-like"/>
    <property type="match status" value="1"/>
</dbReference>
<dbReference type="EC" id="3.6.4.-" evidence="9 10"/>
<dbReference type="Pfam" id="PF07498">
    <property type="entry name" value="Rho_N"/>
    <property type="match status" value="1"/>
</dbReference>
<evidence type="ECO:0000259" key="12">
    <source>
        <dbReference type="PROSITE" id="PS51856"/>
    </source>
</evidence>
<dbReference type="InterPro" id="IPR011112">
    <property type="entry name" value="Rho-like_N"/>
</dbReference>
<dbReference type="SMART" id="SM00382">
    <property type="entry name" value="AAA"/>
    <property type="match status" value="1"/>
</dbReference>
<dbReference type="PANTHER" id="PTHR46425:SF1">
    <property type="entry name" value="TRANSCRIPTION TERMINATION FACTOR RHO"/>
    <property type="match status" value="1"/>
</dbReference>
<dbReference type="NCBIfam" id="TIGR00767">
    <property type="entry name" value="rho"/>
    <property type="match status" value="1"/>
</dbReference>
<dbReference type="InterPro" id="IPR003593">
    <property type="entry name" value="AAA+_ATPase"/>
</dbReference>
<feature type="binding site" evidence="9">
    <location>
        <position position="207"/>
    </location>
    <ligand>
        <name>ATP</name>
        <dbReference type="ChEBI" id="CHEBI:30616"/>
    </ligand>
</feature>
<keyword evidence="14" id="KW-1185">Reference proteome</keyword>
<dbReference type="InterPro" id="IPR011129">
    <property type="entry name" value="CSD"/>
</dbReference>
<name>A0A226C2D9_9FIRM</name>
<dbReference type="InterPro" id="IPR004665">
    <property type="entry name" value="Term_rho"/>
</dbReference>
<dbReference type="InterPro" id="IPR041703">
    <property type="entry name" value="Rho_factor_ATP-bd"/>
</dbReference>
<reference evidence="13 14" key="1">
    <citation type="submission" date="2017-06" db="EMBL/GenBank/DDBJ databases">
        <title>Draft Genome Sequence of Natranaerobius trueperi halophilic, alkalithermophilic bacteria from soda lakes.</title>
        <authorList>
            <person name="Zhao B."/>
        </authorList>
    </citation>
    <scope>NUCLEOTIDE SEQUENCE [LARGE SCALE GENOMIC DNA]</scope>
    <source>
        <strain evidence="13 14">DSM 18760</strain>
    </source>
</reference>
<dbReference type="HAMAP" id="MF_01884">
    <property type="entry name" value="Rho"/>
    <property type="match status" value="1"/>
</dbReference>
<dbReference type="GO" id="GO:0003723">
    <property type="term" value="F:RNA binding"/>
    <property type="evidence" value="ECO:0007669"/>
    <property type="project" value="UniProtKB-UniRule"/>
</dbReference>
<evidence type="ECO:0000256" key="10">
    <source>
        <dbReference type="NCBIfam" id="TIGR00767"/>
    </source>
</evidence>
<dbReference type="Pfam" id="PF00006">
    <property type="entry name" value="ATP-synt_ab"/>
    <property type="match status" value="1"/>
</dbReference>
<feature type="binding site" evidence="9">
    <location>
        <begin position="164"/>
        <end position="169"/>
    </location>
    <ligand>
        <name>ATP</name>
        <dbReference type="ChEBI" id="CHEBI:30616"/>
    </ligand>
</feature>
<dbReference type="Gene3D" id="2.40.50.140">
    <property type="entry name" value="Nucleic acid-binding proteins"/>
    <property type="match status" value="1"/>
</dbReference>
<feature type="domain" description="Rho RNA-BD" evidence="12">
    <location>
        <begin position="48"/>
        <end position="121"/>
    </location>
</feature>